<protein>
    <submittedName>
        <fullName evidence="4">15805_t:CDS:1</fullName>
    </submittedName>
</protein>
<dbReference type="InterPro" id="IPR002885">
    <property type="entry name" value="PPR_rpt"/>
</dbReference>
<dbReference type="InterPro" id="IPR051240">
    <property type="entry name" value="Mito_RNA-Proc/Resp"/>
</dbReference>
<evidence type="ECO:0000313" key="4">
    <source>
        <dbReference type="EMBL" id="CAG8475194.1"/>
    </source>
</evidence>
<comment type="caution">
    <text evidence="4">The sequence shown here is derived from an EMBL/GenBank/DDBJ whole genome shotgun (WGS) entry which is preliminary data.</text>
</comment>
<dbReference type="PROSITE" id="PS51375">
    <property type="entry name" value="PPR"/>
    <property type="match status" value="1"/>
</dbReference>
<evidence type="ECO:0000256" key="1">
    <source>
        <dbReference type="ARBA" id="ARBA00022737"/>
    </source>
</evidence>
<evidence type="ECO:0000313" key="5">
    <source>
        <dbReference type="Proteomes" id="UP000789570"/>
    </source>
</evidence>
<name>A0A9N8Z9P6_9GLOM</name>
<feature type="region of interest" description="Disordered" evidence="3">
    <location>
        <begin position="418"/>
        <end position="460"/>
    </location>
</feature>
<gene>
    <name evidence="4" type="ORF">FCALED_LOCUS2430</name>
</gene>
<dbReference type="Pfam" id="PF01535">
    <property type="entry name" value="PPR"/>
    <property type="match status" value="1"/>
</dbReference>
<organism evidence="4 5">
    <name type="scientific">Funneliformis caledonium</name>
    <dbReference type="NCBI Taxonomy" id="1117310"/>
    <lineage>
        <taxon>Eukaryota</taxon>
        <taxon>Fungi</taxon>
        <taxon>Fungi incertae sedis</taxon>
        <taxon>Mucoromycota</taxon>
        <taxon>Glomeromycotina</taxon>
        <taxon>Glomeromycetes</taxon>
        <taxon>Glomerales</taxon>
        <taxon>Glomeraceae</taxon>
        <taxon>Funneliformis</taxon>
    </lineage>
</organism>
<dbReference type="EMBL" id="CAJVPQ010000366">
    <property type="protein sequence ID" value="CAG8475194.1"/>
    <property type="molecule type" value="Genomic_DNA"/>
</dbReference>
<accession>A0A9N8Z9P6</accession>
<evidence type="ECO:0000256" key="3">
    <source>
        <dbReference type="SAM" id="MobiDB-lite"/>
    </source>
</evidence>
<dbReference type="Gene3D" id="1.25.40.10">
    <property type="entry name" value="Tetratricopeptide repeat domain"/>
    <property type="match status" value="2"/>
</dbReference>
<reference evidence="4" key="1">
    <citation type="submission" date="2021-06" db="EMBL/GenBank/DDBJ databases">
        <authorList>
            <person name="Kallberg Y."/>
            <person name="Tangrot J."/>
            <person name="Rosling A."/>
        </authorList>
    </citation>
    <scope>NUCLEOTIDE SEQUENCE</scope>
    <source>
        <strain evidence="4">UK204</strain>
    </source>
</reference>
<dbReference type="Proteomes" id="UP000789570">
    <property type="component" value="Unassembled WGS sequence"/>
</dbReference>
<dbReference type="PANTHER" id="PTHR47933:SF11">
    <property type="entry name" value="PENTATRICOPEPTIDE REPEAT-CONTAINING PROTEIN 2"/>
    <property type="match status" value="1"/>
</dbReference>
<dbReference type="InterPro" id="IPR011990">
    <property type="entry name" value="TPR-like_helical_dom_sf"/>
</dbReference>
<sequence>MEEFGYQPDTITYNLLMFACSKKGDLQMARNLLISMIRSAKTYPSLAPDEYTFTNLFWTYSTYREPMNYISRDQREEILKNKQLDAEADAEALLSGGNSLEFSQRHQIDQRDLLDENEIADMKTHLLSGVENKDNSLELSQGQPIDQRELLDKDEIVEMNTHQELQSELVIANEAQRENAISENKDLVMIGSGTYPLLRNVPVTYAQTVTEVEMIFNYIITSQTKETTSPFPITLSPQLITSYLGVLIKKARYPSVFDFYQNIIPKLNVELNGWIFLSILDVCYKHKRVDESWRIWKDWENWREQQNEKIYENDYVRKKAFKEIGMTSEMEYKIYRSMIKILARSNELQSGIRLLQTLSNLQRPDIKDFILLLQKCVENDDEMAQRKVINLCYNDPERSKILKSRNLLAKKWKGQGIKLPPRNKFEESEGRMGRFNKKRDGNKKWENDRGGEKWHLHDGK</sequence>
<dbReference type="PANTHER" id="PTHR47933">
    <property type="entry name" value="PENTATRICOPEPTIDE REPEAT-CONTAINING PROTEIN 1, MITOCHONDRIAL"/>
    <property type="match status" value="1"/>
</dbReference>
<dbReference type="GO" id="GO:0003729">
    <property type="term" value="F:mRNA binding"/>
    <property type="evidence" value="ECO:0007669"/>
    <property type="project" value="TreeGrafter"/>
</dbReference>
<dbReference type="AlphaFoldDB" id="A0A9N8Z9P6"/>
<keyword evidence="5" id="KW-1185">Reference proteome</keyword>
<feature type="compositionally biased region" description="Basic and acidic residues" evidence="3">
    <location>
        <begin position="423"/>
        <end position="460"/>
    </location>
</feature>
<proteinExistence type="predicted"/>
<evidence type="ECO:0000256" key="2">
    <source>
        <dbReference type="PROSITE-ProRule" id="PRU00708"/>
    </source>
</evidence>
<keyword evidence="1" id="KW-0677">Repeat</keyword>
<feature type="repeat" description="PPR" evidence="2">
    <location>
        <begin position="9"/>
        <end position="39"/>
    </location>
</feature>
<dbReference type="OrthoDB" id="5588846at2759"/>